<dbReference type="Proteomes" id="UP001595625">
    <property type="component" value="Unassembled WGS sequence"/>
</dbReference>
<keyword evidence="2" id="KW-0186">Copper</keyword>
<accession>A0ABV7KL16</accession>
<sequence>MNKKLGLLLAGGALILSACGNDGNQASEEQNDMAEETPVAEQEESTEEAASEEATDAVEETEEAEEKKAEEEAPAATDAPEAMSGEASELLSEGDSTSFVFNQTGEFSIFCEPHPVMKMTVIVEEGAENSGEVALDIADYEFSEETITVAPGTTITWTNQDLAQHNVAFE</sequence>
<dbReference type="InterPro" id="IPR052721">
    <property type="entry name" value="ET_Amicyanin"/>
</dbReference>
<feature type="domain" description="Blue (type 1) copper" evidence="5">
    <location>
        <begin position="70"/>
        <end position="124"/>
    </location>
</feature>
<proteinExistence type="predicted"/>
<keyword evidence="7" id="KW-1185">Reference proteome</keyword>
<dbReference type="InterPro" id="IPR008972">
    <property type="entry name" value="Cupredoxin"/>
</dbReference>
<evidence type="ECO:0000256" key="1">
    <source>
        <dbReference type="ARBA" id="ARBA00022723"/>
    </source>
</evidence>
<dbReference type="RefSeq" id="WP_117313236.1">
    <property type="nucleotide sequence ID" value="NZ_JBHRUJ010000004.1"/>
</dbReference>
<dbReference type="InterPro" id="IPR000923">
    <property type="entry name" value="BlueCu_1"/>
</dbReference>
<evidence type="ECO:0000256" key="3">
    <source>
        <dbReference type="SAM" id="MobiDB-lite"/>
    </source>
</evidence>
<organism evidence="6 7">
    <name type="scientific">Planomicrobium okeanokoites</name>
    <name type="common">Planococcus okeanokoites</name>
    <name type="synonym">Flavobacterium okeanokoites</name>
    <dbReference type="NCBI Taxonomy" id="244"/>
    <lineage>
        <taxon>Bacteria</taxon>
        <taxon>Bacillati</taxon>
        <taxon>Bacillota</taxon>
        <taxon>Bacilli</taxon>
        <taxon>Bacillales</taxon>
        <taxon>Caryophanaceae</taxon>
        <taxon>Planomicrobium</taxon>
    </lineage>
</organism>
<keyword evidence="4" id="KW-0732">Signal</keyword>
<dbReference type="PANTHER" id="PTHR36507">
    <property type="entry name" value="BLL1555 PROTEIN"/>
    <property type="match status" value="1"/>
</dbReference>
<dbReference type="Gene3D" id="2.60.40.420">
    <property type="entry name" value="Cupredoxins - blue copper proteins"/>
    <property type="match status" value="2"/>
</dbReference>
<dbReference type="SUPFAM" id="SSF49503">
    <property type="entry name" value="Cupredoxins"/>
    <property type="match status" value="2"/>
</dbReference>
<comment type="caution">
    <text evidence="6">The sequence shown here is derived from an EMBL/GenBank/DDBJ whole genome shotgun (WGS) entry which is preliminary data.</text>
</comment>
<dbReference type="PROSITE" id="PS51257">
    <property type="entry name" value="PROKAR_LIPOPROTEIN"/>
    <property type="match status" value="1"/>
</dbReference>
<evidence type="ECO:0000313" key="6">
    <source>
        <dbReference type="EMBL" id="MFC3210145.1"/>
    </source>
</evidence>
<evidence type="ECO:0000256" key="4">
    <source>
        <dbReference type="SAM" id="SignalP"/>
    </source>
</evidence>
<gene>
    <name evidence="6" type="ORF">ACFOEJ_03535</name>
</gene>
<evidence type="ECO:0000259" key="5">
    <source>
        <dbReference type="Pfam" id="PF00127"/>
    </source>
</evidence>
<dbReference type="EMBL" id="JBHRUJ010000004">
    <property type="protein sequence ID" value="MFC3210145.1"/>
    <property type="molecule type" value="Genomic_DNA"/>
</dbReference>
<dbReference type="PANTHER" id="PTHR36507:SF1">
    <property type="entry name" value="BLL1555 PROTEIN"/>
    <property type="match status" value="1"/>
</dbReference>
<reference evidence="7" key="1">
    <citation type="journal article" date="2019" name="Int. J. Syst. Evol. Microbiol.">
        <title>The Global Catalogue of Microorganisms (GCM) 10K type strain sequencing project: providing services to taxonomists for standard genome sequencing and annotation.</title>
        <authorList>
            <consortium name="The Broad Institute Genomics Platform"/>
            <consortium name="The Broad Institute Genome Sequencing Center for Infectious Disease"/>
            <person name="Wu L."/>
            <person name="Ma J."/>
        </authorList>
    </citation>
    <scope>NUCLEOTIDE SEQUENCE [LARGE SCALE GENOMIC DNA]</scope>
    <source>
        <strain evidence="7">CCM 320</strain>
    </source>
</reference>
<evidence type="ECO:0000313" key="7">
    <source>
        <dbReference type="Proteomes" id="UP001595625"/>
    </source>
</evidence>
<name>A0ABV7KL16_PLAOK</name>
<feature type="chain" id="PRO_5046949071" evidence="4">
    <location>
        <begin position="21"/>
        <end position="170"/>
    </location>
</feature>
<protein>
    <submittedName>
        <fullName evidence="6">Plastocyanin/azurin family copper-binding protein</fullName>
    </submittedName>
</protein>
<feature type="compositionally biased region" description="Acidic residues" evidence="3">
    <location>
        <begin position="41"/>
        <end position="64"/>
    </location>
</feature>
<feature type="region of interest" description="Disordered" evidence="3">
    <location>
        <begin position="18"/>
        <end position="94"/>
    </location>
</feature>
<keyword evidence="1" id="KW-0479">Metal-binding</keyword>
<evidence type="ECO:0000256" key="2">
    <source>
        <dbReference type="ARBA" id="ARBA00023008"/>
    </source>
</evidence>
<feature type="signal peptide" evidence="4">
    <location>
        <begin position="1"/>
        <end position="20"/>
    </location>
</feature>
<dbReference type="Pfam" id="PF00127">
    <property type="entry name" value="Copper-bind"/>
    <property type="match status" value="1"/>
</dbReference>